<feature type="transmembrane region" description="Helical" evidence="9">
    <location>
        <begin position="109"/>
        <end position="133"/>
    </location>
</feature>
<feature type="transmembrane region" description="Helical" evidence="9">
    <location>
        <begin position="76"/>
        <end position="97"/>
    </location>
</feature>
<gene>
    <name evidence="10" type="ORF">SAMN06265368_0524</name>
</gene>
<evidence type="ECO:0000256" key="4">
    <source>
        <dbReference type="ARBA" id="ARBA00022475"/>
    </source>
</evidence>
<reference evidence="10 11" key="1">
    <citation type="submission" date="2017-09" db="EMBL/GenBank/DDBJ databases">
        <authorList>
            <person name="Ehlers B."/>
            <person name="Leendertz F.H."/>
        </authorList>
    </citation>
    <scope>NUCLEOTIDE SEQUENCE [LARGE SCALE GENOMIC DNA]</scope>
    <source>
        <strain evidence="10 11">DSM 18289</strain>
    </source>
</reference>
<dbReference type="Proteomes" id="UP000219439">
    <property type="component" value="Unassembled WGS sequence"/>
</dbReference>
<comment type="subcellular location">
    <subcellularLocation>
        <location evidence="1 8">Cell membrane</location>
        <topology evidence="1 8">Multi-pass membrane protein</topology>
    </subcellularLocation>
</comment>
<dbReference type="Pfam" id="PF02632">
    <property type="entry name" value="BioY"/>
    <property type="match status" value="1"/>
</dbReference>
<protein>
    <recommendedName>
        <fullName evidence="8">Biotin transporter</fullName>
    </recommendedName>
</protein>
<keyword evidence="11" id="KW-1185">Reference proteome</keyword>
<evidence type="ECO:0000256" key="9">
    <source>
        <dbReference type="SAM" id="Phobius"/>
    </source>
</evidence>
<evidence type="ECO:0000256" key="8">
    <source>
        <dbReference type="PIRNR" id="PIRNR016661"/>
    </source>
</evidence>
<dbReference type="PANTHER" id="PTHR34295">
    <property type="entry name" value="BIOTIN TRANSPORTER BIOY"/>
    <property type="match status" value="1"/>
</dbReference>
<evidence type="ECO:0000256" key="6">
    <source>
        <dbReference type="ARBA" id="ARBA00022989"/>
    </source>
</evidence>
<keyword evidence="5 9" id="KW-0812">Transmembrane</keyword>
<dbReference type="InterPro" id="IPR003784">
    <property type="entry name" value="BioY"/>
</dbReference>
<dbReference type="RefSeq" id="WP_097153157.1">
    <property type="nucleotide sequence ID" value="NZ_OBEL01000001.1"/>
</dbReference>
<dbReference type="PIRSF" id="PIRSF016661">
    <property type="entry name" value="BioY"/>
    <property type="match status" value="1"/>
</dbReference>
<dbReference type="OrthoDB" id="9803495at2"/>
<keyword evidence="7 8" id="KW-0472">Membrane</keyword>
<sequence length="181" mass="18190">MERNLVFIALFAALIAALGLIPKIDLAFGVPITAQSLGIMLAGTVLGAKRGLLAVLLLLALVALGLPLLSGGRGGLGVFTSPTAGFLVGFPIAAFVAGLIMQSWKHDNIALVATVAAVVGGIIALYACGIVGLSVVLGKGLIESALLVTPFLIGDAIKAVITGLVTQGIAKARPAMLLSRT</sequence>
<accession>A0A285NFT9</accession>
<evidence type="ECO:0000313" key="11">
    <source>
        <dbReference type="Proteomes" id="UP000219439"/>
    </source>
</evidence>
<dbReference type="PANTHER" id="PTHR34295:SF4">
    <property type="entry name" value="BIOTIN TRANSPORTER BIOY-RELATED"/>
    <property type="match status" value="1"/>
</dbReference>
<dbReference type="GO" id="GO:0015225">
    <property type="term" value="F:biotin transmembrane transporter activity"/>
    <property type="evidence" value="ECO:0007669"/>
    <property type="project" value="UniProtKB-UniRule"/>
</dbReference>
<dbReference type="EMBL" id="OBEL01000001">
    <property type="protein sequence ID" value="SNZ06746.1"/>
    <property type="molecule type" value="Genomic_DNA"/>
</dbReference>
<organism evidence="10 11">
    <name type="scientific">Cohaesibacter gelatinilyticus</name>
    <dbReference type="NCBI Taxonomy" id="372072"/>
    <lineage>
        <taxon>Bacteria</taxon>
        <taxon>Pseudomonadati</taxon>
        <taxon>Pseudomonadota</taxon>
        <taxon>Alphaproteobacteria</taxon>
        <taxon>Hyphomicrobiales</taxon>
        <taxon>Cohaesibacteraceae</taxon>
    </lineage>
</organism>
<evidence type="ECO:0000256" key="3">
    <source>
        <dbReference type="ARBA" id="ARBA00022448"/>
    </source>
</evidence>
<keyword evidence="3 8" id="KW-0813">Transport</keyword>
<evidence type="ECO:0000256" key="1">
    <source>
        <dbReference type="ARBA" id="ARBA00004651"/>
    </source>
</evidence>
<proteinExistence type="inferred from homology"/>
<dbReference type="AlphaFoldDB" id="A0A285NFT9"/>
<keyword evidence="6 9" id="KW-1133">Transmembrane helix</keyword>
<feature type="transmembrane region" description="Helical" evidence="9">
    <location>
        <begin position="53"/>
        <end position="70"/>
    </location>
</feature>
<feature type="transmembrane region" description="Helical" evidence="9">
    <location>
        <begin position="29"/>
        <end position="46"/>
    </location>
</feature>
<keyword evidence="4 8" id="KW-1003">Cell membrane</keyword>
<dbReference type="Gene3D" id="1.10.1760.20">
    <property type="match status" value="1"/>
</dbReference>
<evidence type="ECO:0000256" key="2">
    <source>
        <dbReference type="ARBA" id="ARBA00010692"/>
    </source>
</evidence>
<evidence type="ECO:0000256" key="5">
    <source>
        <dbReference type="ARBA" id="ARBA00022692"/>
    </source>
</evidence>
<comment type="similarity">
    <text evidence="2 8">Belongs to the BioY family.</text>
</comment>
<evidence type="ECO:0000313" key="10">
    <source>
        <dbReference type="EMBL" id="SNZ06746.1"/>
    </source>
</evidence>
<name>A0A285NFT9_9HYPH</name>
<feature type="transmembrane region" description="Helical" evidence="9">
    <location>
        <begin position="145"/>
        <end position="170"/>
    </location>
</feature>
<evidence type="ECO:0000256" key="7">
    <source>
        <dbReference type="ARBA" id="ARBA00023136"/>
    </source>
</evidence>
<dbReference type="GO" id="GO:0005886">
    <property type="term" value="C:plasma membrane"/>
    <property type="evidence" value="ECO:0007669"/>
    <property type="project" value="UniProtKB-SubCell"/>
</dbReference>